<dbReference type="GO" id="GO:0020037">
    <property type="term" value="F:heme binding"/>
    <property type="evidence" value="ECO:0007669"/>
    <property type="project" value="InterPro"/>
</dbReference>
<reference evidence="3" key="1">
    <citation type="submission" date="2013-12" db="EMBL/GenBank/DDBJ databases">
        <title>Transition of Euchromatin to Heterochromatin in the Oryza Genomes.</title>
        <authorList>
            <person name="Song C."/>
            <person name="Liu T."/>
            <person name="Li B."/>
            <person name="Shi J."/>
            <person name="Lu F."/>
        </authorList>
    </citation>
    <scope>NUCLEOTIDE SEQUENCE</scope>
</reference>
<dbReference type="GO" id="GO:0016705">
    <property type="term" value="F:oxidoreductase activity, acting on paired donors, with incorporation or reduction of molecular oxygen"/>
    <property type="evidence" value="ECO:0007669"/>
    <property type="project" value="InterPro"/>
</dbReference>
<accession>A0A0U1WXL4</accession>
<gene>
    <name evidence="3" type="primary">BU4-1</name>
</gene>
<feature type="region of interest" description="Disordered" evidence="1">
    <location>
        <begin position="149"/>
        <end position="179"/>
    </location>
</feature>
<evidence type="ECO:0000256" key="2">
    <source>
        <dbReference type="SAM" id="SignalP"/>
    </source>
</evidence>
<evidence type="ECO:0000313" key="3">
    <source>
        <dbReference type="EMBL" id="AHW98470.1"/>
    </source>
</evidence>
<dbReference type="InterPro" id="IPR036396">
    <property type="entry name" value="Cyt_P450_sf"/>
</dbReference>
<feature type="signal peptide" evidence="2">
    <location>
        <begin position="1"/>
        <end position="16"/>
    </location>
</feature>
<feature type="compositionally biased region" description="Low complexity" evidence="1">
    <location>
        <begin position="102"/>
        <end position="122"/>
    </location>
</feature>
<organism evidence="3">
    <name type="scientific">Oryza brachyantha</name>
    <name type="common">malo sina</name>
    <dbReference type="NCBI Taxonomy" id="4533"/>
    <lineage>
        <taxon>Eukaryota</taxon>
        <taxon>Viridiplantae</taxon>
        <taxon>Streptophyta</taxon>
        <taxon>Embryophyta</taxon>
        <taxon>Tracheophyta</taxon>
        <taxon>Spermatophyta</taxon>
        <taxon>Magnoliopsida</taxon>
        <taxon>Liliopsida</taxon>
        <taxon>Poales</taxon>
        <taxon>Poaceae</taxon>
        <taxon>BOP clade</taxon>
        <taxon>Oryzoideae</taxon>
        <taxon>Oryzeae</taxon>
        <taxon>Oryzinae</taxon>
        <taxon>Oryza</taxon>
    </lineage>
</organism>
<dbReference type="EMBL" id="KF957854">
    <property type="protein sequence ID" value="AHW98470.1"/>
    <property type="molecule type" value="Genomic_DNA"/>
</dbReference>
<feature type="compositionally biased region" description="Basic residues" evidence="1">
    <location>
        <begin position="123"/>
        <end position="135"/>
    </location>
</feature>
<feature type="compositionally biased region" description="Low complexity" evidence="1">
    <location>
        <begin position="154"/>
        <end position="167"/>
    </location>
</feature>
<sequence length="219" mass="24269">MVILHLLLVFGLFCLAILRRIARSPAAVREPIIEVTEAATARRALVEYAAAFSNRPFVPFPVALVTGPRRRRSDSLPTVPYGPHWRLLRRNLTVDILHPHASASSCPCSARPPTSSSLASPPGRRRRGGRRPRRLLRRRVQARRALVLRRQHQRAPGSRSAARAAGLRARRPRSRRVCPVEDGEAPALEAAAPFPILTQPAGRDLFPSHRRAAADSTSR</sequence>
<feature type="chain" id="PRO_5006829456" evidence="2">
    <location>
        <begin position="17"/>
        <end position="219"/>
    </location>
</feature>
<evidence type="ECO:0000256" key="1">
    <source>
        <dbReference type="SAM" id="MobiDB-lite"/>
    </source>
</evidence>
<dbReference type="GO" id="GO:0004497">
    <property type="term" value="F:monooxygenase activity"/>
    <property type="evidence" value="ECO:0007669"/>
    <property type="project" value="InterPro"/>
</dbReference>
<dbReference type="GO" id="GO:0005506">
    <property type="term" value="F:iron ion binding"/>
    <property type="evidence" value="ECO:0007669"/>
    <property type="project" value="InterPro"/>
</dbReference>
<name>A0A0U1WXL4_ORYBR</name>
<keyword evidence="2" id="KW-0732">Signal</keyword>
<feature type="region of interest" description="Disordered" evidence="1">
    <location>
        <begin position="199"/>
        <end position="219"/>
    </location>
</feature>
<dbReference type="AlphaFoldDB" id="A0A0U1WXL4"/>
<dbReference type="SUPFAM" id="SSF48264">
    <property type="entry name" value="Cytochrome P450"/>
    <property type="match status" value="1"/>
</dbReference>
<protein>
    <submittedName>
        <fullName evidence="3">Cytochrome P450</fullName>
    </submittedName>
</protein>
<feature type="region of interest" description="Disordered" evidence="1">
    <location>
        <begin position="102"/>
        <end position="135"/>
    </location>
</feature>
<proteinExistence type="predicted"/>